<proteinExistence type="predicted"/>
<name>A0ACC0NWF2_RHOML</name>
<evidence type="ECO:0000313" key="2">
    <source>
        <dbReference type="Proteomes" id="UP001062846"/>
    </source>
</evidence>
<gene>
    <name evidence="1" type="ORF">RHMOL_Rhmol04G0002000</name>
</gene>
<protein>
    <submittedName>
        <fullName evidence="1">Uncharacterized protein</fullName>
    </submittedName>
</protein>
<reference evidence="1" key="1">
    <citation type="submission" date="2022-02" db="EMBL/GenBank/DDBJ databases">
        <title>Plant Genome Project.</title>
        <authorList>
            <person name="Zhang R.-G."/>
        </authorList>
    </citation>
    <scope>NUCLEOTIDE SEQUENCE</scope>
    <source>
        <strain evidence="1">AT1</strain>
    </source>
</reference>
<organism evidence="1 2">
    <name type="scientific">Rhododendron molle</name>
    <name type="common">Chinese azalea</name>
    <name type="synonym">Azalea mollis</name>
    <dbReference type="NCBI Taxonomy" id="49168"/>
    <lineage>
        <taxon>Eukaryota</taxon>
        <taxon>Viridiplantae</taxon>
        <taxon>Streptophyta</taxon>
        <taxon>Embryophyta</taxon>
        <taxon>Tracheophyta</taxon>
        <taxon>Spermatophyta</taxon>
        <taxon>Magnoliopsida</taxon>
        <taxon>eudicotyledons</taxon>
        <taxon>Gunneridae</taxon>
        <taxon>Pentapetalae</taxon>
        <taxon>asterids</taxon>
        <taxon>Ericales</taxon>
        <taxon>Ericaceae</taxon>
        <taxon>Ericoideae</taxon>
        <taxon>Rhodoreae</taxon>
        <taxon>Rhododendron</taxon>
    </lineage>
</organism>
<dbReference type="EMBL" id="CM046391">
    <property type="protein sequence ID" value="KAI8557326.1"/>
    <property type="molecule type" value="Genomic_DNA"/>
</dbReference>
<sequence length="345" mass="40219">MSKLVRGHRDKVQQFMTITGSSEKLALQALKSCDWHLEGAFDVFYSQPQVKSYADTRLVEELYKRYKGKRYNSVGFCSPHPLLKSLCVCLNLVECLGFQLHFLRGLNYPYVDMILADGITLLCNDLQVDPQDVVMLVLSWHMKAATMCEFSKQEFIGGLQALGIDSLEKFRDRMQFMRSELKDDQKFREIYIFAFGWAKEKGQKSLALDTAIGMWQLLFAEKQWPLVDHWCQFLQKVTDSVAKHQLIRSYMNFDSLCQRSEVKPESLRHRHMLALPQPQAKARHNKAISRDTWSQLLEFARMVDPTLSNYDAEGAWPYLIDEFVEYLNENGIIRKGQLNDWSQKY</sequence>
<accession>A0ACC0NWF2</accession>
<evidence type="ECO:0000313" key="1">
    <source>
        <dbReference type="EMBL" id="KAI8557326.1"/>
    </source>
</evidence>
<dbReference type="Proteomes" id="UP001062846">
    <property type="component" value="Chromosome 4"/>
</dbReference>
<keyword evidence="2" id="KW-1185">Reference proteome</keyword>
<comment type="caution">
    <text evidence="1">The sequence shown here is derived from an EMBL/GenBank/DDBJ whole genome shotgun (WGS) entry which is preliminary data.</text>
</comment>